<dbReference type="STRING" id="944018.H8ZBL2"/>
<dbReference type="Proteomes" id="UP000005622">
    <property type="component" value="Unassembled WGS sequence"/>
</dbReference>
<dbReference type="EMBL" id="JH604634">
    <property type="protein sequence ID" value="EHY66265.1"/>
    <property type="molecule type" value="Genomic_DNA"/>
</dbReference>
<dbReference type="InterPro" id="IPR022842">
    <property type="entry name" value="RNAP_Rpo3/Rpb3/RPAC1"/>
</dbReference>
<gene>
    <name evidence="5" type="ORF">NERG_00961</name>
    <name evidence="6" type="ORF">NESG_01188</name>
</gene>
<dbReference type="GO" id="GO:0046983">
    <property type="term" value="F:protein dimerization activity"/>
    <property type="evidence" value="ECO:0007669"/>
    <property type="project" value="InterPro"/>
</dbReference>
<dbReference type="OrthoDB" id="270173at2759"/>
<dbReference type="HAMAP" id="MF_00320">
    <property type="entry name" value="RNApol_arch_Rpo3"/>
    <property type="match status" value="1"/>
</dbReference>
<dbReference type="SUPFAM" id="SSF55257">
    <property type="entry name" value="RBP11-like subunits of RNA polymerase"/>
    <property type="match status" value="1"/>
</dbReference>
<dbReference type="SUPFAM" id="SSF56553">
    <property type="entry name" value="Insert subdomain of RNA polymerase alpha subunit"/>
    <property type="match status" value="1"/>
</dbReference>
<evidence type="ECO:0000313" key="7">
    <source>
        <dbReference type="Proteomes" id="UP000054524"/>
    </source>
</evidence>
<reference evidence="5" key="1">
    <citation type="submission" date="2011-03" db="EMBL/GenBank/DDBJ databases">
        <title>The Genome Sequence of Nematocida sp1 strain ERTm2.</title>
        <authorList>
            <consortium name="The Broad Institute Genome Sequencing Platform"/>
            <consortium name="The Broad Institute Genome Sequencing Center for Infectious Disease"/>
            <person name="Cuomo C."/>
            <person name="Troemel E."/>
            <person name="Young S.K."/>
            <person name="Zeng Q."/>
            <person name="Gargeya S."/>
            <person name="Fitzgerald M."/>
            <person name="Haas B."/>
            <person name="Abouelleil A."/>
            <person name="Alvarado L."/>
            <person name="Arachchi H.M."/>
            <person name="Berlin A."/>
            <person name="Brown A."/>
            <person name="Chapman S.B."/>
            <person name="Chen Z."/>
            <person name="Dunbar C."/>
            <person name="Freedman E."/>
            <person name="Gearin G."/>
            <person name="Gellesch M."/>
            <person name="Goldberg J."/>
            <person name="Griggs A."/>
            <person name="Gujja S."/>
            <person name="Heilman E.R."/>
            <person name="Heiman D."/>
            <person name="Howarth C."/>
            <person name="Larson L."/>
            <person name="Lui A."/>
            <person name="MacDonald P.J.P."/>
            <person name="Mehta T."/>
            <person name="Montmayeur A."/>
            <person name="Murphy C."/>
            <person name="Neiman D."/>
            <person name="Pearson M."/>
            <person name="Priest M."/>
            <person name="Roberts A."/>
            <person name="Saif S."/>
            <person name="Shea T."/>
            <person name="Shenoy N."/>
            <person name="Sisk P."/>
            <person name="Stolte C."/>
            <person name="Sykes S."/>
            <person name="White J."/>
            <person name="Yandava C."/>
            <person name="Wortman J."/>
            <person name="Nusbaum C."/>
            <person name="Birren B."/>
        </authorList>
    </citation>
    <scope>NUCLEOTIDE SEQUENCE</scope>
    <source>
        <strain evidence="5">ERTm2</strain>
    </source>
</reference>
<reference evidence="6" key="2">
    <citation type="submission" date="2012-10" db="EMBL/GenBank/DDBJ databases">
        <authorList>
            <consortium name="The Broad Institute Genome Sequencing Platform"/>
            <consortium name="The Broad Institute Genome Sequencing Center for Infectious Disease"/>
            <person name="Cuomo C."/>
            <person name="Troemel E."/>
            <person name="Walker B."/>
            <person name="Young S.K."/>
            <person name="Zeng Q."/>
            <person name="Gargeya S."/>
            <person name="Fitzgerald M."/>
            <person name="Haas B."/>
            <person name="Abouelleil A."/>
            <person name="Alvarado L."/>
            <person name="Arachchi H.M."/>
            <person name="Berlin A.M."/>
            <person name="Chapman S.B."/>
            <person name="Goldberg J."/>
            <person name="Griggs A."/>
            <person name="Gujja S."/>
            <person name="Hansen M."/>
            <person name="Howarth C."/>
            <person name="Imamovic A."/>
            <person name="Larimer J."/>
            <person name="McCowan C."/>
            <person name="Murphy C."/>
            <person name="Neiman D."/>
            <person name="Pearson M."/>
            <person name="Priest M."/>
            <person name="Roberts A."/>
            <person name="Saif S."/>
            <person name="Shea T."/>
            <person name="Sisk P."/>
            <person name="Sykes S."/>
            <person name="Wortman J."/>
            <person name="Nusbaum C."/>
            <person name="Birren B."/>
        </authorList>
    </citation>
    <scope>NUCLEOTIDE SEQUENCE</scope>
    <source>
        <strain evidence="6">ERTm6</strain>
    </source>
</reference>
<dbReference type="EMBL" id="AKIJ01000003">
    <property type="protein sequence ID" value="KFG26074.1"/>
    <property type="molecule type" value="Genomic_DNA"/>
</dbReference>
<dbReference type="GO" id="GO:0006366">
    <property type="term" value="P:transcription by RNA polymerase II"/>
    <property type="evidence" value="ECO:0007669"/>
    <property type="project" value="TreeGrafter"/>
</dbReference>
<dbReference type="Proteomes" id="UP000054524">
    <property type="component" value="Unassembled WGS sequence"/>
</dbReference>
<proteinExistence type="inferred from homology"/>
<sequence length="254" mass="28573">MVKIEIEEVTEDNIKFTLEDCTLGMANALRRVIMTEIPTLAIDIVQFDKNYTVIPEEMTTDRLGLIPIESSTVEKYLYPKDCSCKSFCKNCSISIVLDVKNDGPTTLTVTSKSLFMEGGVSLNIGDPKHPSIITRLGHKQSIKCKCIAVKGVGKKHAKWSPVATVAFGYDEDNSLRHTKFWHEKDINSEWPKPWFAGESASAQSETYKHSTEPKKFHFNVEVIKGSLKPMEVLSQAVKVLKDKLKHVRDALEEI</sequence>
<name>H8ZBL2_NEMA1</name>
<dbReference type="GO" id="GO:0005665">
    <property type="term" value="C:RNA polymerase II, core complex"/>
    <property type="evidence" value="ECO:0007669"/>
    <property type="project" value="TreeGrafter"/>
</dbReference>
<dbReference type="InterPro" id="IPR036603">
    <property type="entry name" value="RBP11-like"/>
</dbReference>
<dbReference type="InterPro" id="IPR011262">
    <property type="entry name" value="DNA-dir_RNA_pol_insert"/>
</dbReference>
<dbReference type="Gene3D" id="2.170.120.12">
    <property type="entry name" value="DNA-directed RNA polymerase, insert domain"/>
    <property type="match status" value="1"/>
</dbReference>
<feature type="domain" description="DNA-directed RNA polymerase RpoA/D/Rpb3-type" evidence="4">
    <location>
        <begin position="13"/>
        <end position="250"/>
    </location>
</feature>
<reference evidence="6 7" key="3">
    <citation type="journal article" date="2014" name="Genome Announc.">
        <title>Genome Sequence of the Microsporidian Species Nematocida sp1 Strain ERTm6 (ATCC PRA-372).</title>
        <authorList>
            <person name="Bakowski M.A."/>
            <person name="Priest M."/>
            <person name="Young S."/>
            <person name="Cuomo C.A."/>
            <person name="Troemel E.R."/>
        </authorList>
    </citation>
    <scope>NUCLEOTIDE SEQUENCE [LARGE SCALE GENOMIC DNA]</scope>
    <source>
        <strain evidence="6 7">ERTm6</strain>
    </source>
</reference>
<dbReference type="InterPro" id="IPR036643">
    <property type="entry name" value="RNApol_insert_sf"/>
</dbReference>
<dbReference type="AlphaFoldDB" id="H8ZBL2"/>
<keyword evidence="7" id="KW-1185">Reference proteome</keyword>
<accession>H8ZBL2</accession>
<protein>
    <submittedName>
        <fullName evidence="5">RNA polymerase II subunit 3</fullName>
    </submittedName>
    <submittedName>
        <fullName evidence="6">RNA polymerase Rpb3/Rpb11 dimerization domain-containing protein</fullName>
    </submittedName>
</protein>
<accession>A0A086J1Q6</accession>
<keyword evidence="2" id="KW-0804">Transcription</keyword>
<dbReference type="Pfam" id="PF01000">
    <property type="entry name" value="RNA_pol_A_bac"/>
    <property type="match status" value="1"/>
</dbReference>
<dbReference type="Gene3D" id="3.30.1360.10">
    <property type="entry name" value="RNA polymerase, RBP11-like subunit"/>
    <property type="match status" value="1"/>
</dbReference>
<evidence type="ECO:0000313" key="5">
    <source>
        <dbReference type="EMBL" id="EHY66265.1"/>
    </source>
</evidence>
<dbReference type="SMART" id="SM00662">
    <property type="entry name" value="RPOLD"/>
    <property type="match status" value="1"/>
</dbReference>
<dbReference type="GO" id="GO:0003899">
    <property type="term" value="F:DNA-directed RNA polymerase activity"/>
    <property type="evidence" value="ECO:0007669"/>
    <property type="project" value="InterPro"/>
</dbReference>
<dbReference type="PANTHER" id="PTHR11800:SF2">
    <property type="entry name" value="DNA-DIRECTED RNA POLYMERASE II SUBUNIT RPB3"/>
    <property type="match status" value="1"/>
</dbReference>
<evidence type="ECO:0000256" key="1">
    <source>
        <dbReference type="ARBA" id="ARBA00022478"/>
    </source>
</evidence>
<dbReference type="PANTHER" id="PTHR11800">
    <property type="entry name" value="DNA-DIRECTED RNA POLYMERASE"/>
    <property type="match status" value="1"/>
</dbReference>
<evidence type="ECO:0000256" key="2">
    <source>
        <dbReference type="ARBA" id="ARBA00023163"/>
    </source>
</evidence>
<evidence type="ECO:0000256" key="3">
    <source>
        <dbReference type="ARBA" id="ARBA00025804"/>
    </source>
</evidence>
<dbReference type="InterPro" id="IPR011263">
    <property type="entry name" value="DNA-dir_RNA_pol_RpoA/D/Rpb3"/>
</dbReference>
<evidence type="ECO:0000259" key="4">
    <source>
        <dbReference type="SMART" id="SM00662"/>
    </source>
</evidence>
<comment type="similarity">
    <text evidence="3">Belongs to the archaeal Rpo3/eukaryotic RPB3 RNA polymerase subunit family.</text>
</comment>
<evidence type="ECO:0000313" key="6">
    <source>
        <dbReference type="EMBL" id="KFG26074.1"/>
    </source>
</evidence>
<keyword evidence="1" id="KW-0240">DNA-directed RNA polymerase</keyword>
<dbReference type="HOGENOM" id="CLU_038421_1_0_1"/>
<dbReference type="InterPro" id="IPR050518">
    <property type="entry name" value="Rpo3/RPB3_RNA_Pol_subunit"/>
</dbReference>
<organism evidence="5">
    <name type="scientific">Nematocida ausubeli (strain ATCC PRA-371 / ERTm2)</name>
    <name type="common">Nematode killer fungus</name>
    <dbReference type="NCBI Taxonomy" id="1913371"/>
    <lineage>
        <taxon>Eukaryota</taxon>
        <taxon>Fungi</taxon>
        <taxon>Fungi incertae sedis</taxon>
        <taxon>Microsporidia</taxon>
        <taxon>Nematocida</taxon>
    </lineage>
</organism>
<dbReference type="Pfam" id="PF01193">
    <property type="entry name" value="RNA_pol_L"/>
    <property type="match status" value="1"/>
</dbReference>